<feature type="region of interest" description="Disordered" evidence="17">
    <location>
        <begin position="1"/>
        <end position="20"/>
    </location>
</feature>
<dbReference type="SUPFAM" id="SSF81660">
    <property type="entry name" value="Metal cation-transporting ATPase, ATP-binding domain N"/>
    <property type="match status" value="1"/>
</dbReference>
<evidence type="ECO:0000256" key="10">
    <source>
        <dbReference type="ARBA" id="ARBA00022989"/>
    </source>
</evidence>
<feature type="transmembrane region" description="Helical" evidence="16">
    <location>
        <begin position="468"/>
        <end position="490"/>
    </location>
</feature>
<dbReference type="SFLD" id="SFLDG00002">
    <property type="entry name" value="C1.7:_P-type_atpase_like"/>
    <property type="match status" value="1"/>
</dbReference>
<feature type="binding site" evidence="14">
    <location>
        <position position="960"/>
    </location>
    <ligand>
        <name>ATP</name>
        <dbReference type="ChEBI" id="CHEBI:30616"/>
    </ligand>
</feature>
<evidence type="ECO:0000256" key="14">
    <source>
        <dbReference type="PIRSR" id="PIRSR606539-2"/>
    </source>
</evidence>
<evidence type="ECO:0000259" key="19">
    <source>
        <dbReference type="Pfam" id="PF16209"/>
    </source>
</evidence>
<feature type="binding site" evidence="15">
    <location>
        <position position="581"/>
    </location>
    <ligand>
        <name>Mg(2+)</name>
        <dbReference type="ChEBI" id="CHEBI:18420"/>
    </ligand>
</feature>
<feature type="transmembrane region" description="Helical" evidence="16">
    <location>
        <begin position="510"/>
        <end position="533"/>
    </location>
</feature>
<evidence type="ECO:0000256" key="2">
    <source>
        <dbReference type="ARBA" id="ARBA00004308"/>
    </source>
</evidence>
<feature type="binding site" evidence="14">
    <location>
        <position position="580"/>
    </location>
    <ligand>
        <name>ATP</name>
        <dbReference type="ChEBI" id="CHEBI:30616"/>
    </ligand>
</feature>
<name>A0AAW2HDQ8_9NEOP</name>
<comment type="cofactor">
    <cofactor evidence="15">
        <name>Mg(2+)</name>
        <dbReference type="ChEBI" id="CHEBI:18420"/>
    </cofactor>
</comment>
<dbReference type="PROSITE" id="PS00154">
    <property type="entry name" value="ATPASE_E1_E2"/>
    <property type="match status" value="1"/>
</dbReference>
<dbReference type="FunFam" id="2.70.150.10:FF:000054">
    <property type="entry name" value="Phospholipid-transporting ATPase"/>
    <property type="match status" value="1"/>
</dbReference>
<evidence type="ECO:0000256" key="16">
    <source>
        <dbReference type="RuleBase" id="RU362033"/>
    </source>
</evidence>
<dbReference type="InterPro" id="IPR023299">
    <property type="entry name" value="ATPase_P-typ_cyto_dom_N"/>
</dbReference>
<protein>
    <recommendedName>
        <fullName evidence="16">Phospholipid-transporting ATPase</fullName>
        <ecNumber evidence="16">7.6.2.1</ecNumber>
    </recommendedName>
</protein>
<feature type="binding site" evidence="14">
    <location>
        <position position="1078"/>
    </location>
    <ligand>
        <name>ATP</name>
        <dbReference type="ChEBI" id="CHEBI:30616"/>
    </ligand>
</feature>
<dbReference type="GO" id="GO:0005886">
    <property type="term" value="C:plasma membrane"/>
    <property type="evidence" value="ECO:0007669"/>
    <property type="project" value="TreeGrafter"/>
</dbReference>
<feature type="transmembrane region" description="Helical" evidence="16">
    <location>
        <begin position="1312"/>
        <end position="1332"/>
    </location>
</feature>
<dbReference type="FunFam" id="3.40.50.1000:FF:000130">
    <property type="entry name" value="Phospholipid-transporting ATPase"/>
    <property type="match status" value="1"/>
</dbReference>
<comment type="subcellular location">
    <subcellularLocation>
        <location evidence="2">Endomembrane system</location>
    </subcellularLocation>
    <subcellularLocation>
        <location evidence="1 16">Membrane</location>
        <topology evidence="1 16">Multi-pass membrane protein</topology>
    </subcellularLocation>
</comment>
<evidence type="ECO:0000256" key="15">
    <source>
        <dbReference type="PIRSR" id="PIRSR606539-3"/>
    </source>
</evidence>
<dbReference type="InterPro" id="IPR023298">
    <property type="entry name" value="ATPase_P-typ_TM_dom_sf"/>
</dbReference>
<dbReference type="InterPro" id="IPR001757">
    <property type="entry name" value="P_typ_ATPase"/>
</dbReference>
<dbReference type="InterPro" id="IPR023214">
    <property type="entry name" value="HAD_sf"/>
</dbReference>
<feature type="binding site" evidence="15">
    <location>
        <position position="1226"/>
    </location>
    <ligand>
        <name>Mg(2+)</name>
        <dbReference type="ChEBI" id="CHEBI:18420"/>
    </ligand>
</feature>
<feature type="binding site" evidence="14">
    <location>
        <position position="1226"/>
    </location>
    <ligand>
        <name>ATP</name>
        <dbReference type="ChEBI" id="CHEBI:30616"/>
    </ligand>
</feature>
<feature type="compositionally biased region" description="Polar residues" evidence="17">
    <location>
        <begin position="775"/>
        <end position="788"/>
    </location>
</feature>
<dbReference type="InterPro" id="IPR036412">
    <property type="entry name" value="HAD-like_sf"/>
</dbReference>
<evidence type="ECO:0000256" key="1">
    <source>
        <dbReference type="ARBA" id="ARBA00004141"/>
    </source>
</evidence>
<feature type="compositionally biased region" description="Polar residues" evidence="17">
    <location>
        <begin position="824"/>
        <end position="838"/>
    </location>
</feature>
<feature type="binding site" evidence="14">
    <location>
        <position position="936"/>
    </location>
    <ligand>
        <name>ATP</name>
        <dbReference type="ChEBI" id="CHEBI:30616"/>
    </ligand>
</feature>
<dbReference type="Gene3D" id="2.70.150.10">
    <property type="entry name" value="Calcium-transporting ATPase, cytoplasmic transduction domain A"/>
    <property type="match status" value="1"/>
</dbReference>
<feature type="binding site" evidence="14">
    <location>
        <position position="579"/>
    </location>
    <ligand>
        <name>ATP</name>
        <dbReference type="ChEBI" id="CHEBI:30616"/>
    </ligand>
</feature>
<keyword evidence="9 16" id="KW-1278">Translocase</keyword>
<dbReference type="SUPFAM" id="SSF81665">
    <property type="entry name" value="Calcium ATPase, transmembrane domain M"/>
    <property type="match status" value="1"/>
</dbReference>
<keyword evidence="6 14" id="KW-0547">Nucleotide-binding</keyword>
<dbReference type="InterPro" id="IPR008250">
    <property type="entry name" value="ATPase_P-typ_transduc_dom_A_sf"/>
</dbReference>
<sequence length="1545" mass="172545">MTEPASRASGSTNEVDSNSERTGAFVFSAVSTPHGPGGLPLRTILPPKSALKGHQRSASHGGIVTRGLASGGISGTGSAGIVSRPSALKSTSGHQRAFSQGQITDGPNSGSLSRSGHSRVGSRTDFILPPGHKEGGGNPPGSAGSLFKPGHKRQASRSESIYTLRQGKKPNLFTRCFNFLLGRKLEADPMDNRQRIIVPNHMVPAGTKKREHPNGRWANNYVCTTKYTMLSFIPKNLFEQFHRIANLHFILIVLLNWFPAINAFGKEISMIPVLFVLGVTAVKDLFEDRRRHLSDKRINNMACRIYDGQNGRYKKVLWKHVRVGDIIHLSNNELIPADVLLLRSSEPHGLCYIDTCNLDGESNLKQRTVVRGFIEKQSLFDPCQFDSLIEVDSPSTKIYRFHGSLVHPSGERVPLSTDNLLLRECVVKNTDFVEGIVVYAGHETKALLNNGGPRYKRSGIEKQMNKDIIWCVLILLVLCVVGAVGCKMWLSSYQLSVPFIPFAREPSFEGFLTFFTFIIILQVMIPLSLYVTVEMTKLLQVYHIHNDPELYDSETNKKIECRALNITEELGQVQYIFSDKTGTLTENKMIFRRCCVNGIDYNHPAPSNEQKLKVRPGAPVPLMVNSKLQEDLSFIRNVPVKLNENFPTLRDNRRNFQNADPDITGRAKHAQSLQELLLVLAICNTVVVSKHPHHDVMNASGVIETAVNYKPPPKKQLEGDDRNADANESVASIPPSCQPLSKKLSTPVLASEKIKLSSRSNSDLGMKANFKNLPLQKSKSLETGNTQEKYSRLCESRSVTPSPPPPQVPLLPLKKIHIEEPRTTQRNLSPIASSNDNSPTEEKNEEVKPPRPKLLNVSGLLFVGKKSKSNVSNQSTTPSPCELKPIFEAESPDELALVDAAHSYDCRLLKRTPVSATVVVPGEGLVEFEILKVLPFDATRKMMSVIIRHPRTREIILYCKGADSSIIANLAPTESIEAQQNIIRTQQQINSYARQGLRVHVMAKRNLPESYFMEWLNAHKEIELCHDNKDKLTESYCSIETQLTLLGATGIEDRLQEGVPECIGQLMAAGIVVWVLTGDKPETAINIAYSAKLFSPQMEIMNLTARSKSAAETAINIYLSDIKGQNPMSNNIGMDVGVFGRGDRNTQRHPEPSRTNRKRALVIDGKTLTFILDARSKLQKPFLELTTLCSSVLCCRVTPLQKAYIVKIVKEILHKKTLAIGDGANDVSMIQTADIGVGISGQEGMQAIMASDYALSRFKFLERFLLVHGHWCYDRLARMVLYFFYKNATFVFLIFWFQLYCGYSGQVMIDQMYLMLYNLLFTSLPPLAIGVYEQDAPEELLMANPSLYKQGRLGLVYQPHSFWITMADSLYQSIVIFFITLGAYYNSDIGLWEFGTTITTACMFIMLTQVAIETKSWTVIHVISIFASVAVYFLFSLLYNGVCVDCFGLPSNYWVMQMTIVTPVFWLVILLTIVLSLLPRFLWLCYSRWLSPQDVARAVRDRKTHVARGEEFLASWSRSTSTSSIYRSMDATVKSGQNNILTSVG</sequence>
<dbReference type="NCBIfam" id="TIGR01494">
    <property type="entry name" value="ATPase_P-type"/>
    <property type="match status" value="2"/>
</dbReference>
<feature type="domain" description="P-type ATPase C-terminal" evidence="20">
    <location>
        <begin position="1249"/>
        <end position="1493"/>
    </location>
</feature>
<evidence type="ECO:0000256" key="6">
    <source>
        <dbReference type="ARBA" id="ARBA00022741"/>
    </source>
</evidence>
<dbReference type="SFLD" id="SFLDF00027">
    <property type="entry name" value="p-type_atpase"/>
    <property type="match status" value="1"/>
</dbReference>
<gene>
    <name evidence="21" type="ORF">PYX00_009855</name>
</gene>
<dbReference type="Gene3D" id="3.40.50.1000">
    <property type="entry name" value="HAD superfamily/HAD-like"/>
    <property type="match status" value="1"/>
</dbReference>
<dbReference type="InterPro" id="IPR032631">
    <property type="entry name" value="P-type_ATPase_N"/>
</dbReference>
<feature type="compositionally biased region" description="Polar residues" evidence="17">
    <location>
        <begin position="88"/>
        <end position="115"/>
    </location>
</feature>
<feature type="domain" description="P-type ATPase A" evidence="18">
    <location>
        <begin position="309"/>
        <end position="365"/>
    </location>
</feature>
<evidence type="ECO:0000256" key="12">
    <source>
        <dbReference type="ARBA" id="ARBA00034036"/>
    </source>
</evidence>
<feature type="transmembrane region" description="Helical" evidence="16">
    <location>
        <begin position="1454"/>
        <end position="1478"/>
    </location>
</feature>
<dbReference type="Pfam" id="PF16209">
    <property type="entry name" value="PhoLip_ATPase_N"/>
    <property type="match status" value="1"/>
</dbReference>
<feature type="binding site" evidence="14">
    <location>
        <position position="894"/>
    </location>
    <ligand>
        <name>ATP</name>
        <dbReference type="ChEBI" id="CHEBI:30616"/>
    </ligand>
</feature>
<dbReference type="InterPro" id="IPR018303">
    <property type="entry name" value="ATPase_P-typ_P_site"/>
</dbReference>
<dbReference type="PRINTS" id="PR00119">
    <property type="entry name" value="CATATPASE"/>
</dbReference>
<evidence type="ECO:0000256" key="8">
    <source>
        <dbReference type="ARBA" id="ARBA00022842"/>
    </source>
</evidence>
<evidence type="ECO:0000259" key="18">
    <source>
        <dbReference type="Pfam" id="PF00122"/>
    </source>
</evidence>
<comment type="catalytic activity">
    <reaction evidence="12 16">
        <text>ATP + H2O + phospholipidSide 1 = ADP + phosphate + phospholipidSide 2.</text>
        <dbReference type="EC" id="7.6.2.1"/>
    </reaction>
</comment>
<evidence type="ECO:0000256" key="5">
    <source>
        <dbReference type="ARBA" id="ARBA00022723"/>
    </source>
</evidence>
<dbReference type="Pfam" id="PF16212">
    <property type="entry name" value="PhoLip_ATPase_C"/>
    <property type="match status" value="1"/>
</dbReference>
<evidence type="ECO:0000256" key="17">
    <source>
        <dbReference type="SAM" id="MobiDB-lite"/>
    </source>
</evidence>
<keyword evidence="7 14" id="KW-0067">ATP-binding</keyword>
<dbReference type="GO" id="GO:0140326">
    <property type="term" value="F:ATPase-coupled intramembrane lipid transporter activity"/>
    <property type="evidence" value="ECO:0007669"/>
    <property type="project" value="UniProtKB-EC"/>
</dbReference>
<feature type="region of interest" description="Disordered" evidence="17">
    <location>
        <begin position="709"/>
        <end position="744"/>
    </location>
</feature>
<feature type="active site" description="4-aspartylphosphate intermediate" evidence="13">
    <location>
        <position position="579"/>
    </location>
</feature>
<dbReference type="SFLD" id="SFLDS00003">
    <property type="entry name" value="Haloacid_Dehalogenase"/>
    <property type="match status" value="1"/>
</dbReference>
<evidence type="ECO:0000256" key="13">
    <source>
        <dbReference type="PIRSR" id="PIRSR606539-1"/>
    </source>
</evidence>
<feature type="compositionally biased region" description="Basic and acidic residues" evidence="17">
    <location>
        <begin position="715"/>
        <end position="725"/>
    </location>
</feature>
<dbReference type="Gene3D" id="3.40.1110.10">
    <property type="entry name" value="Calcium-transporting ATPase, cytoplasmic domain N"/>
    <property type="match status" value="1"/>
</dbReference>
<dbReference type="FunFam" id="3.40.50.1000:FF:000001">
    <property type="entry name" value="Phospholipid-transporting ATPase IC"/>
    <property type="match status" value="1"/>
</dbReference>
<dbReference type="InterPro" id="IPR059000">
    <property type="entry name" value="ATPase_P-type_domA"/>
</dbReference>
<keyword evidence="4 16" id="KW-0812">Transmembrane</keyword>
<keyword evidence="5 15" id="KW-0479">Metal-binding</keyword>
<proteinExistence type="inferred from homology"/>
<dbReference type="EC" id="7.6.2.1" evidence="16"/>
<feature type="binding site" evidence="14">
    <location>
        <position position="1077"/>
    </location>
    <ligand>
        <name>ATP</name>
        <dbReference type="ChEBI" id="CHEBI:30616"/>
    </ligand>
</feature>
<feature type="binding site" evidence="15">
    <location>
        <position position="1222"/>
    </location>
    <ligand>
        <name>Mg(2+)</name>
        <dbReference type="ChEBI" id="CHEBI:18420"/>
    </ligand>
</feature>
<evidence type="ECO:0000256" key="3">
    <source>
        <dbReference type="ARBA" id="ARBA00008109"/>
    </source>
</evidence>
<feature type="binding site" evidence="14">
    <location>
        <position position="1196"/>
    </location>
    <ligand>
        <name>ATP</name>
        <dbReference type="ChEBI" id="CHEBI:30616"/>
    </ligand>
</feature>
<feature type="transmembrane region" description="Helical" evidence="16">
    <location>
        <begin position="1419"/>
        <end position="1442"/>
    </location>
</feature>
<dbReference type="NCBIfam" id="TIGR01652">
    <property type="entry name" value="ATPase-Plipid"/>
    <property type="match status" value="2"/>
</dbReference>
<feature type="transmembrane region" description="Helical" evidence="16">
    <location>
        <begin position="1362"/>
        <end position="1385"/>
    </location>
</feature>
<feature type="binding site" evidence="15">
    <location>
        <position position="579"/>
    </location>
    <ligand>
        <name>Mg(2+)</name>
        <dbReference type="ChEBI" id="CHEBI:18420"/>
    </ligand>
</feature>
<dbReference type="Pfam" id="PF13246">
    <property type="entry name" value="Cation_ATPase"/>
    <property type="match status" value="1"/>
</dbReference>
<dbReference type="GO" id="GO:0005524">
    <property type="term" value="F:ATP binding"/>
    <property type="evidence" value="ECO:0007669"/>
    <property type="project" value="UniProtKB-UniRule"/>
</dbReference>
<accession>A0AAW2HDQ8</accession>
<feature type="domain" description="P-type ATPase N-terminal" evidence="19">
    <location>
        <begin position="212"/>
        <end position="268"/>
    </location>
</feature>
<evidence type="ECO:0000259" key="20">
    <source>
        <dbReference type="Pfam" id="PF16212"/>
    </source>
</evidence>
<feature type="compositionally biased region" description="Basic and acidic residues" evidence="17">
    <location>
        <begin position="840"/>
        <end position="849"/>
    </location>
</feature>
<dbReference type="CDD" id="cd02073">
    <property type="entry name" value="P-type_ATPase_APLT_Dnf-like"/>
    <property type="match status" value="1"/>
</dbReference>
<dbReference type="InterPro" id="IPR044492">
    <property type="entry name" value="P_typ_ATPase_HD_dom"/>
</dbReference>
<comment type="similarity">
    <text evidence="3 16">Belongs to the cation transport ATPase (P-type) (TC 3.A.3) family. Type IV subfamily.</text>
</comment>
<dbReference type="InterPro" id="IPR032630">
    <property type="entry name" value="P_typ_ATPase_c"/>
</dbReference>
<reference evidence="21" key="1">
    <citation type="journal article" date="2024" name="Gigascience">
        <title>Chromosome-level genome of the poultry shaft louse Menopon gallinae provides insight into the host-switching and adaptive evolution of parasitic lice.</title>
        <authorList>
            <person name="Xu Y."/>
            <person name="Ma L."/>
            <person name="Liu S."/>
            <person name="Liang Y."/>
            <person name="Liu Q."/>
            <person name="He Z."/>
            <person name="Tian L."/>
            <person name="Duan Y."/>
            <person name="Cai W."/>
            <person name="Li H."/>
            <person name="Song F."/>
        </authorList>
    </citation>
    <scope>NUCLEOTIDE SEQUENCE</scope>
    <source>
        <strain evidence="21">Cailab_2023a</strain>
    </source>
</reference>
<dbReference type="SUPFAM" id="SSF81653">
    <property type="entry name" value="Calcium ATPase, transduction domain A"/>
    <property type="match status" value="1"/>
</dbReference>
<feature type="binding site" evidence="14">
    <location>
        <position position="581"/>
    </location>
    <ligand>
        <name>ATP</name>
        <dbReference type="ChEBI" id="CHEBI:30616"/>
    </ligand>
</feature>
<dbReference type="PANTHER" id="PTHR24092">
    <property type="entry name" value="PROBABLE PHOSPHOLIPID-TRANSPORTING ATPASE"/>
    <property type="match status" value="1"/>
</dbReference>
<feature type="region of interest" description="Disordered" evidence="17">
    <location>
        <begin position="73"/>
        <end position="158"/>
    </location>
</feature>
<feature type="binding site" evidence="14">
    <location>
        <position position="1079"/>
    </location>
    <ligand>
        <name>ATP</name>
        <dbReference type="ChEBI" id="CHEBI:30616"/>
    </ligand>
</feature>
<feature type="binding site" evidence="14">
    <location>
        <position position="998"/>
    </location>
    <ligand>
        <name>ATP</name>
        <dbReference type="ChEBI" id="CHEBI:30616"/>
    </ligand>
</feature>
<keyword evidence="11 16" id="KW-0472">Membrane</keyword>
<dbReference type="SUPFAM" id="SSF56784">
    <property type="entry name" value="HAD-like"/>
    <property type="match status" value="1"/>
</dbReference>
<dbReference type="GO" id="GO:0045332">
    <property type="term" value="P:phospholipid translocation"/>
    <property type="evidence" value="ECO:0007669"/>
    <property type="project" value="TreeGrafter"/>
</dbReference>
<evidence type="ECO:0000256" key="7">
    <source>
        <dbReference type="ARBA" id="ARBA00022840"/>
    </source>
</evidence>
<evidence type="ECO:0000256" key="9">
    <source>
        <dbReference type="ARBA" id="ARBA00022967"/>
    </source>
</evidence>
<feature type="binding site" evidence="14">
    <location>
        <position position="1202"/>
    </location>
    <ligand>
        <name>ATP</name>
        <dbReference type="ChEBI" id="CHEBI:30616"/>
    </ligand>
</feature>
<evidence type="ECO:0000256" key="11">
    <source>
        <dbReference type="ARBA" id="ARBA00023136"/>
    </source>
</evidence>
<organism evidence="21">
    <name type="scientific">Menopon gallinae</name>
    <name type="common">poultry shaft louse</name>
    <dbReference type="NCBI Taxonomy" id="328185"/>
    <lineage>
        <taxon>Eukaryota</taxon>
        <taxon>Metazoa</taxon>
        <taxon>Ecdysozoa</taxon>
        <taxon>Arthropoda</taxon>
        <taxon>Hexapoda</taxon>
        <taxon>Insecta</taxon>
        <taxon>Pterygota</taxon>
        <taxon>Neoptera</taxon>
        <taxon>Paraneoptera</taxon>
        <taxon>Psocodea</taxon>
        <taxon>Troctomorpha</taxon>
        <taxon>Phthiraptera</taxon>
        <taxon>Amblycera</taxon>
        <taxon>Menoponidae</taxon>
        <taxon>Menopon</taxon>
    </lineage>
</organism>
<dbReference type="PANTHER" id="PTHR24092:SF218">
    <property type="entry name" value="PHOSPHOLIPID-TRANSPORTING ATPASE"/>
    <property type="match status" value="1"/>
</dbReference>
<feature type="binding site" evidence="14">
    <location>
        <position position="1225"/>
    </location>
    <ligand>
        <name>ATP</name>
        <dbReference type="ChEBI" id="CHEBI:30616"/>
    </ligand>
</feature>
<keyword evidence="8 15" id="KW-0460">Magnesium</keyword>
<dbReference type="Pfam" id="PF00122">
    <property type="entry name" value="E1-E2_ATPase"/>
    <property type="match status" value="1"/>
</dbReference>
<evidence type="ECO:0000256" key="4">
    <source>
        <dbReference type="ARBA" id="ARBA00022692"/>
    </source>
</evidence>
<dbReference type="GO" id="GO:0016887">
    <property type="term" value="F:ATP hydrolysis activity"/>
    <property type="evidence" value="ECO:0007669"/>
    <property type="project" value="InterPro"/>
</dbReference>
<evidence type="ECO:0000313" key="21">
    <source>
        <dbReference type="EMBL" id="KAL0267648.1"/>
    </source>
</evidence>
<feature type="transmembrane region" description="Helical" evidence="16">
    <location>
        <begin position="1280"/>
        <end position="1300"/>
    </location>
</feature>
<dbReference type="GO" id="GO:0000287">
    <property type="term" value="F:magnesium ion binding"/>
    <property type="evidence" value="ECO:0007669"/>
    <property type="project" value="UniProtKB-UniRule"/>
</dbReference>
<feature type="transmembrane region" description="Helical" evidence="16">
    <location>
        <begin position="1391"/>
        <end position="1412"/>
    </location>
</feature>
<dbReference type="InterPro" id="IPR006539">
    <property type="entry name" value="P-type_ATPase_IV"/>
</dbReference>
<keyword evidence="10 16" id="KW-1133">Transmembrane helix</keyword>
<feature type="region of interest" description="Disordered" evidence="17">
    <location>
        <begin position="775"/>
        <end position="851"/>
    </location>
</feature>
<comment type="caution">
    <text evidence="21">The sequence shown here is derived from an EMBL/GenBank/DDBJ whole genome shotgun (WGS) entry which is preliminary data.</text>
</comment>
<dbReference type="EMBL" id="JARGDH010000005">
    <property type="protein sequence ID" value="KAL0267648.1"/>
    <property type="molecule type" value="Genomic_DNA"/>
</dbReference>